<evidence type="ECO:0000313" key="1">
    <source>
        <dbReference type="EMBL" id="MBR7838273.1"/>
    </source>
</evidence>
<accession>A0A941IUY9</accession>
<organism evidence="1 2">
    <name type="scientific">Actinospica durhamensis</name>
    <dbReference type="NCBI Taxonomy" id="1508375"/>
    <lineage>
        <taxon>Bacteria</taxon>
        <taxon>Bacillati</taxon>
        <taxon>Actinomycetota</taxon>
        <taxon>Actinomycetes</taxon>
        <taxon>Catenulisporales</taxon>
        <taxon>Actinospicaceae</taxon>
        <taxon>Actinospica</taxon>
    </lineage>
</organism>
<dbReference type="AlphaFoldDB" id="A0A941IUY9"/>
<name>A0A941IUY9_9ACTN</name>
<dbReference type="Proteomes" id="UP000675781">
    <property type="component" value="Unassembled WGS sequence"/>
</dbReference>
<evidence type="ECO:0000313" key="2">
    <source>
        <dbReference type="Proteomes" id="UP000675781"/>
    </source>
</evidence>
<sequence>MLAQLPHASIVGGCGCGCRTVAIDVDRASAAPSPVSGRPVAEAQFDGGYGGLMLFVDAGYITWLEIYTFRDEPAAEWPPPETLDVR</sequence>
<protein>
    <submittedName>
        <fullName evidence="1">Uncharacterized protein</fullName>
    </submittedName>
</protein>
<reference evidence="1" key="1">
    <citation type="submission" date="2021-04" db="EMBL/GenBank/DDBJ databases">
        <title>Genome based classification of Actinospica acidithermotolerans sp. nov., an actinobacterium isolated from an Indonesian hot spring.</title>
        <authorList>
            <person name="Kusuma A.B."/>
            <person name="Putra K.E."/>
            <person name="Nafisah S."/>
            <person name="Loh J."/>
            <person name="Nouioui I."/>
            <person name="Goodfellow M."/>
        </authorList>
    </citation>
    <scope>NUCLEOTIDE SEQUENCE</scope>
    <source>
        <strain evidence="1">CSCA 57</strain>
    </source>
</reference>
<proteinExistence type="predicted"/>
<dbReference type="EMBL" id="JAGSOG010000273">
    <property type="protein sequence ID" value="MBR7838273.1"/>
    <property type="molecule type" value="Genomic_DNA"/>
</dbReference>
<gene>
    <name evidence="1" type="ORF">KDL01_33685</name>
</gene>
<comment type="caution">
    <text evidence="1">The sequence shown here is derived from an EMBL/GenBank/DDBJ whole genome shotgun (WGS) entry which is preliminary data.</text>
</comment>
<dbReference type="RefSeq" id="WP_212532733.1">
    <property type="nucleotide sequence ID" value="NZ_JAGSOG010000273.1"/>
</dbReference>
<keyword evidence="2" id="KW-1185">Reference proteome</keyword>